<evidence type="ECO:0000313" key="7">
    <source>
        <dbReference type="Proteomes" id="UP000619293"/>
    </source>
</evidence>
<dbReference type="Pfam" id="PF00126">
    <property type="entry name" value="HTH_1"/>
    <property type="match status" value="1"/>
</dbReference>
<name>A0A8J3K3Q3_9ACTN</name>
<comment type="similarity">
    <text evidence="1">Belongs to the LysR transcriptional regulatory family.</text>
</comment>
<dbReference type="PANTHER" id="PTHR30346:SF0">
    <property type="entry name" value="HCA OPERON TRANSCRIPTIONAL ACTIVATOR HCAR"/>
    <property type="match status" value="1"/>
</dbReference>
<dbReference type="GO" id="GO:0003677">
    <property type="term" value="F:DNA binding"/>
    <property type="evidence" value="ECO:0007669"/>
    <property type="project" value="UniProtKB-KW"/>
</dbReference>
<evidence type="ECO:0000256" key="2">
    <source>
        <dbReference type="ARBA" id="ARBA00023015"/>
    </source>
</evidence>
<dbReference type="Gene3D" id="1.10.10.10">
    <property type="entry name" value="Winged helix-like DNA-binding domain superfamily/Winged helix DNA-binding domain"/>
    <property type="match status" value="1"/>
</dbReference>
<sequence>MSAPANTSAIRFVINIGSAYGRTVDLSKHLRYFLVVAEELHFSRAAAILGMAQPPLSQAMRRLEDELGVTLFDRLPRETALTAAGHALRDEAREFLAAEQRMRTLMNTIRDGTLGTLRAGVPPETPAAALGELLRRLAEQAPGLDVDLQELTTAEQLELLAAARLDVGLVHQPVDDADLHAGPVVRTRLGVVLSRTSPLARSSEVALADLAGHGLVVFPRATAPAWHDHLLAVCREHGFTPSRVRHARNPEFLCGLVLAGQGVALERESATRREPRVTWRPLTGDPLWQQVTAVWPRRSPHPAAQRFATVAGEVLAGTGAPPATVRAAGAPAPWSVVFHTAPGV</sequence>
<dbReference type="SUPFAM" id="SSF53850">
    <property type="entry name" value="Periplasmic binding protein-like II"/>
    <property type="match status" value="1"/>
</dbReference>
<accession>A0A8J3K3Q3</accession>
<keyword evidence="4" id="KW-0804">Transcription</keyword>
<feature type="domain" description="HTH lysR-type" evidence="5">
    <location>
        <begin position="25"/>
        <end position="82"/>
    </location>
</feature>
<dbReference type="FunFam" id="1.10.10.10:FF:000001">
    <property type="entry name" value="LysR family transcriptional regulator"/>
    <property type="match status" value="1"/>
</dbReference>
<keyword evidence="2" id="KW-0805">Transcription regulation</keyword>
<keyword evidence="7" id="KW-1185">Reference proteome</keyword>
<dbReference type="PROSITE" id="PS50931">
    <property type="entry name" value="HTH_LYSR"/>
    <property type="match status" value="1"/>
</dbReference>
<dbReference type="Gene3D" id="3.40.190.10">
    <property type="entry name" value="Periplasmic binding protein-like II"/>
    <property type="match status" value="2"/>
</dbReference>
<dbReference type="InterPro" id="IPR005119">
    <property type="entry name" value="LysR_subst-bd"/>
</dbReference>
<evidence type="ECO:0000256" key="1">
    <source>
        <dbReference type="ARBA" id="ARBA00009437"/>
    </source>
</evidence>
<protein>
    <submittedName>
        <fullName evidence="6">Transcriptional regulator</fullName>
    </submittedName>
</protein>
<dbReference type="GO" id="GO:0032993">
    <property type="term" value="C:protein-DNA complex"/>
    <property type="evidence" value="ECO:0007669"/>
    <property type="project" value="TreeGrafter"/>
</dbReference>
<reference evidence="6 7" key="1">
    <citation type="submission" date="2021-01" db="EMBL/GenBank/DDBJ databases">
        <title>Whole genome shotgun sequence of Catellatospora chokoriensis NBRC 107358.</title>
        <authorList>
            <person name="Komaki H."/>
            <person name="Tamura T."/>
        </authorList>
    </citation>
    <scope>NUCLEOTIDE SEQUENCE [LARGE SCALE GENOMIC DNA]</scope>
    <source>
        <strain evidence="6 7">NBRC 107358</strain>
    </source>
</reference>
<organism evidence="6 7">
    <name type="scientific">Catellatospora chokoriensis</name>
    <dbReference type="NCBI Taxonomy" id="310353"/>
    <lineage>
        <taxon>Bacteria</taxon>
        <taxon>Bacillati</taxon>
        <taxon>Actinomycetota</taxon>
        <taxon>Actinomycetes</taxon>
        <taxon>Micromonosporales</taxon>
        <taxon>Micromonosporaceae</taxon>
        <taxon>Catellatospora</taxon>
    </lineage>
</organism>
<dbReference type="EMBL" id="BONG01000011">
    <property type="protein sequence ID" value="GIF88894.1"/>
    <property type="molecule type" value="Genomic_DNA"/>
</dbReference>
<dbReference type="InterPro" id="IPR036388">
    <property type="entry name" value="WH-like_DNA-bd_sf"/>
</dbReference>
<keyword evidence="3" id="KW-0238">DNA-binding</keyword>
<gene>
    <name evidence="6" type="ORF">Cch02nite_23380</name>
</gene>
<dbReference type="CDD" id="cd08414">
    <property type="entry name" value="PBP2_LTTR_aromatics_like"/>
    <property type="match status" value="1"/>
</dbReference>
<dbReference type="GO" id="GO:0003700">
    <property type="term" value="F:DNA-binding transcription factor activity"/>
    <property type="evidence" value="ECO:0007669"/>
    <property type="project" value="InterPro"/>
</dbReference>
<dbReference type="InterPro" id="IPR000847">
    <property type="entry name" value="LysR_HTH_N"/>
</dbReference>
<evidence type="ECO:0000256" key="4">
    <source>
        <dbReference type="ARBA" id="ARBA00023163"/>
    </source>
</evidence>
<dbReference type="PANTHER" id="PTHR30346">
    <property type="entry name" value="TRANSCRIPTIONAL DUAL REGULATOR HCAR-RELATED"/>
    <property type="match status" value="1"/>
</dbReference>
<evidence type="ECO:0000256" key="3">
    <source>
        <dbReference type="ARBA" id="ARBA00023125"/>
    </source>
</evidence>
<dbReference type="AlphaFoldDB" id="A0A8J3K3Q3"/>
<evidence type="ECO:0000259" key="5">
    <source>
        <dbReference type="PROSITE" id="PS50931"/>
    </source>
</evidence>
<dbReference type="PRINTS" id="PR00039">
    <property type="entry name" value="HTHLYSR"/>
</dbReference>
<dbReference type="SUPFAM" id="SSF46785">
    <property type="entry name" value="Winged helix' DNA-binding domain"/>
    <property type="match status" value="1"/>
</dbReference>
<comment type="caution">
    <text evidence="6">The sequence shown here is derived from an EMBL/GenBank/DDBJ whole genome shotgun (WGS) entry which is preliminary data.</text>
</comment>
<proteinExistence type="inferred from homology"/>
<dbReference type="InterPro" id="IPR036390">
    <property type="entry name" value="WH_DNA-bd_sf"/>
</dbReference>
<dbReference type="Proteomes" id="UP000619293">
    <property type="component" value="Unassembled WGS sequence"/>
</dbReference>
<dbReference type="Pfam" id="PF03466">
    <property type="entry name" value="LysR_substrate"/>
    <property type="match status" value="1"/>
</dbReference>
<evidence type="ECO:0000313" key="6">
    <source>
        <dbReference type="EMBL" id="GIF88894.1"/>
    </source>
</evidence>